<proteinExistence type="predicted"/>
<gene>
    <name evidence="1" type="ORF">DPMN_075129</name>
</gene>
<sequence length="103" mass="11781">MTSVPDDHERQSSASVTQRIVSLLNEHLGIQITPSDIDIAHRLEKFKPTENRPVIIKFVRRQTKIDILQKAKLFKGTGIFVNEDLTKLNAEVWPQCDSKIELT</sequence>
<protein>
    <submittedName>
        <fullName evidence="1">Uncharacterized protein</fullName>
    </submittedName>
</protein>
<dbReference type="AlphaFoldDB" id="A0A9D4BL98"/>
<evidence type="ECO:0000313" key="2">
    <source>
        <dbReference type="Proteomes" id="UP000828390"/>
    </source>
</evidence>
<dbReference type="Gene3D" id="3.30.70.1820">
    <property type="entry name" value="L1 transposable element, RRM domain"/>
    <property type="match status" value="1"/>
</dbReference>
<organism evidence="1 2">
    <name type="scientific">Dreissena polymorpha</name>
    <name type="common">Zebra mussel</name>
    <name type="synonym">Mytilus polymorpha</name>
    <dbReference type="NCBI Taxonomy" id="45954"/>
    <lineage>
        <taxon>Eukaryota</taxon>
        <taxon>Metazoa</taxon>
        <taxon>Spiralia</taxon>
        <taxon>Lophotrochozoa</taxon>
        <taxon>Mollusca</taxon>
        <taxon>Bivalvia</taxon>
        <taxon>Autobranchia</taxon>
        <taxon>Heteroconchia</taxon>
        <taxon>Euheterodonta</taxon>
        <taxon>Imparidentia</taxon>
        <taxon>Neoheterodontei</taxon>
        <taxon>Myida</taxon>
        <taxon>Dreissenoidea</taxon>
        <taxon>Dreissenidae</taxon>
        <taxon>Dreissena</taxon>
    </lineage>
</organism>
<name>A0A9D4BL98_DREPO</name>
<reference evidence="1" key="1">
    <citation type="journal article" date="2019" name="bioRxiv">
        <title>The Genome of the Zebra Mussel, Dreissena polymorpha: A Resource for Invasive Species Research.</title>
        <authorList>
            <person name="McCartney M.A."/>
            <person name="Auch B."/>
            <person name="Kono T."/>
            <person name="Mallez S."/>
            <person name="Zhang Y."/>
            <person name="Obille A."/>
            <person name="Becker A."/>
            <person name="Abrahante J.E."/>
            <person name="Garbe J."/>
            <person name="Badalamenti J.P."/>
            <person name="Herman A."/>
            <person name="Mangelson H."/>
            <person name="Liachko I."/>
            <person name="Sullivan S."/>
            <person name="Sone E.D."/>
            <person name="Koren S."/>
            <person name="Silverstein K.A.T."/>
            <person name="Beckman K.B."/>
            <person name="Gohl D.M."/>
        </authorList>
    </citation>
    <scope>NUCLEOTIDE SEQUENCE</scope>
    <source>
        <strain evidence="1">Duluth1</strain>
        <tissue evidence="1">Whole animal</tissue>
    </source>
</reference>
<evidence type="ECO:0000313" key="1">
    <source>
        <dbReference type="EMBL" id="KAH3700159.1"/>
    </source>
</evidence>
<dbReference type="EMBL" id="JAIWYP010000015">
    <property type="protein sequence ID" value="KAH3700159.1"/>
    <property type="molecule type" value="Genomic_DNA"/>
</dbReference>
<accession>A0A9D4BL98</accession>
<keyword evidence="2" id="KW-1185">Reference proteome</keyword>
<comment type="caution">
    <text evidence="1">The sequence shown here is derived from an EMBL/GenBank/DDBJ whole genome shotgun (WGS) entry which is preliminary data.</text>
</comment>
<reference evidence="1" key="2">
    <citation type="submission" date="2020-11" db="EMBL/GenBank/DDBJ databases">
        <authorList>
            <person name="McCartney M.A."/>
            <person name="Auch B."/>
            <person name="Kono T."/>
            <person name="Mallez S."/>
            <person name="Becker A."/>
            <person name="Gohl D.M."/>
            <person name="Silverstein K.A.T."/>
            <person name="Koren S."/>
            <person name="Bechman K.B."/>
            <person name="Herman A."/>
            <person name="Abrahante J.E."/>
            <person name="Garbe J."/>
        </authorList>
    </citation>
    <scope>NUCLEOTIDE SEQUENCE</scope>
    <source>
        <strain evidence="1">Duluth1</strain>
        <tissue evidence="1">Whole animal</tissue>
    </source>
</reference>
<dbReference type="Proteomes" id="UP000828390">
    <property type="component" value="Unassembled WGS sequence"/>
</dbReference>